<dbReference type="InterPro" id="IPR058264">
    <property type="entry name" value="DUF7958"/>
</dbReference>
<dbReference type="AlphaFoldDB" id="A0A4P9TLJ2"/>
<keyword evidence="2" id="KW-1185">Reference proteome</keyword>
<dbReference type="RefSeq" id="WP_138655418.1">
    <property type="nucleotide sequence ID" value="NZ_CP040637.1"/>
</dbReference>
<dbReference type="EMBL" id="CP040637">
    <property type="protein sequence ID" value="QCW04900.1"/>
    <property type="molecule type" value="Genomic_DNA"/>
</dbReference>
<dbReference type="Proteomes" id="UP000307562">
    <property type="component" value="Chromosome"/>
</dbReference>
<gene>
    <name evidence="1" type="ORF">FGF80_00570</name>
</gene>
<dbReference type="KEGG" id="npl:FGF80_00570"/>
<sequence length="318" mass="36198">MNAKIKKENEDGFGAQIIDCDGTEHRIGVGFNGRIIAHQCQEYPDNPKHRTNKEDERSAQARRFARYHVYRELGYDTIPNTENPDRIAAVLLAILDLGEEAFDRHFRTLFEQVASHDFPEIEPPLDLPPEVYSQEALVYKQHVYLEEDLETFRKELQQPASEILDEDAMDDLLSGGNPISGTGSGGFMSSVHSLLSGTSDAVDLTIEGVSGIDTMYYEDTNDDRTIEGPDPFDRDPDATIELIPAQFDEDVFGFYLCHNLLCQIRDCFIGMGLEPPRQYRTLGHGKYKYTGKYRHFDFYPDYWDPEADIPGYRAPVPL</sequence>
<reference evidence="2" key="1">
    <citation type="submission" date="2019-05" db="EMBL/GenBank/DDBJ databases">
        <title>Complete Genome Sequence and Methylation Pattern of the Halophilic Archaeon Natrinema pallidum BOL6-1.</title>
        <authorList>
            <person name="DasSarma P."/>
            <person name="DasSarma B.P."/>
            <person name="DasSarma S.L."/>
            <person name="Martinez F.L."/>
            <person name="Guzman D."/>
            <person name="Roberts R.J."/>
            <person name="DasSarma S."/>
        </authorList>
    </citation>
    <scope>NUCLEOTIDE SEQUENCE [LARGE SCALE GENOMIC DNA]</scope>
    <source>
        <strain evidence="2">BOL6-1</strain>
    </source>
</reference>
<evidence type="ECO:0000313" key="2">
    <source>
        <dbReference type="Proteomes" id="UP000307562"/>
    </source>
</evidence>
<name>A0A4P9TLJ2_9EURY</name>
<evidence type="ECO:0000313" key="1">
    <source>
        <dbReference type="EMBL" id="QCW04900.1"/>
    </source>
</evidence>
<dbReference type="GeneID" id="96154410"/>
<dbReference type="Pfam" id="PF25858">
    <property type="entry name" value="DUF7958"/>
    <property type="match status" value="1"/>
</dbReference>
<accession>A0A4P9TLJ2</accession>
<protein>
    <submittedName>
        <fullName evidence="1">Uncharacterized protein</fullName>
    </submittedName>
</protein>
<proteinExistence type="predicted"/>
<organism evidence="1 2">
    <name type="scientific">Natrinema pallidum</name>
    <dbReference type="NCBI Taxonomy" id="69527"/>
    <lineage>
        <taxon>Archaea</taxon>
        <taxon>Methanobacteriati</taxon>
        <taxon>Methanobacteriota</taxon>
        <taxon>Stenosarchaea group</taxon>
        <taxon>Halobacteria</taxon>
        <taxon>Halobacteriales</taxon>
        <taxon>Natrialbaceae</taxon>
        <taxon>Natrinema</taxon>
    </lineage>
</organism>